<organism evidence="2 3">
    <name type="scientific">Lentzea atacamensis</name>
    <dbReference type="NCBI Taxonomy" id="531938"/>
    <lineage>
        <taxon>Bacteria</taxon>
        <taxon>Bacillati</taxon>
        <taxon>Actinomycetota</taxon>
        <taxon>Actinomycetes</taxon>
        <taxon>Pseudonocardiales</taxon>
        <taxon>Pseudonocardiaceae</taxon>
        <taxon>Lentzea</taxon>
    </lineage>
</organism>
<dbReference type="Pfam" id="PF02738">
    <property type="entry name" value="MoCoBD_1"/>
    <property type="match status" value="1"/>
</dbReference>
<dbReference type="Gene3D" id="3.30.365.10">
    <property type="entry name" value="Aldehyde oxidase/xanthine dehydrogenase, molybdopterin binding domain"/>
    <property type="match status" value="4"/>
</dbReference>
<dbReference type="InterPro" id="IPR046867">
    <property type="entry name" value="AldOxase/xan_DH_MoCoBD2"/>
</dbReference>
<gene>
    <name evidence="2" type="ORF">C8D87_10371</name>
</gene>
<keyword evidence="3" id="KW-1185">Reference proteome</keyword>
<evidence type="ECO:0000259" key="1">
    <source>
        <dbReference type="SMART" id="SM01008"/>
    </source>
</evidence>
<dbReference type="Proteomes" id="UP000248714">
    <property type="component" value="Unassembled WGS sequence"/>
</dbReference>
<sequence length="600" mass="65491">MNPFVRIDPESGRITVTVPVPDTGQGVRTAVAMMVAEELKVSVESLTIEQAEGDPDTYGEQISANSNTMQRLHEPIRTAAATVRQLLVEAAAQRWRVPAADCRASDGFVRHGDDRLSYGELAEEAAKLTPSDVVLTPRGEWHVLGNPQIKRVDQDAIVTGKLAYAIDQPADLVAVVARPPWIGATPTGFDDTDVRNAEVVQLDNGFALLARDTHTALKARKALRTTWQGGSPHADSDEWLAALEAALPEGKTPPGDYVEKIYVMPMLAHVPMEPPTATASDTEVTVWAPTQAPDQVRKLLEADFAKVRVIPTRAGGAFGRKFEVDFVLEAVQLARHTGRTVKVLWTRDDDMRHDSYRPLSVHRVRATVNDEGLPTWRDHAVSTWPLSSVLEVTSNPQIMQMMANKYPYDVEGEVHFAISPPPIRTGFWRSVYAGQSVYAEEMFLSELDMADNQLERRLKLLTDRRVRKTLEAAAEAHHGEPQAVACHRDYGSAVAVIAETTRDRRTKITAAVDVGPALHPSGVRQQVEGAIMDAVSVVKGVRITVKQGKVVQKSFGDYPWARIGDTPEINVVVMASDAPVGGLGELAYPAAAAALGFLSL</sequence>
<dbReference type="SMART" id="SM01008">
    <property type="entry name" value="Ald_Xan_dh_C"/>
    <property type="match status" value="1"/>
</dbReference>
<dbReference type="PANTHER" id="PTHR47495:SF1">
    <property type="entry name" value="BLL3820 PROTEIN"/>
    <property type="match status" value="1"/>
</dbReference>
<evidence type="ECO:0000313" key="3">
    <source>
        <dbReference type="Proteomes" id="UP000248714"/>
    </source>
</evidence>
<dbReference type="InterPro" id="IPR008274">
    <property type="entry name" value="AldOxase/xan_DH_MoCoBD1"/>
</dbReference>
<dbReference type="InterPro" id="IPR037165">
    <property type="entry name" value="AldOxase/xan_DH_Mopterin-bd_sf"/>
</dbReference>
<protein>
    <submittedName>
        <fullName evidence="2">Isoquinoline 1-oxidoreductase beta subunit</fullName>
    </submittedName>
</protein>
<feature type="domain" description="Aldehyde oxidase/xanthine dehydrogenase a/b hammerhead" evidence="1">
    <location>
        <begin position="159"/>
        <end position="231"/>
    </location>
</feature>
<reference evidence="2 3" key="1">
    <citation type="submission" date="2018-06" db="EMBL/GenBank/DDBJ databases">
        <title>Genomic Encyclopedia of Type Strains, Phase IV (KMG-IV): sequencing the most valuable type-strain genomes for metagenomic binning, comparative biology and taxonomic classification.</title>
        <authorList>
            <person name="Goeker M."/>
        </authorList>
    </citation>
    <scope>NUCLEOTIDE SEQUENCE [LARGE SCALE GENOMIC DNA]</scope>
    <source>
        <strain evidence="2 3">DSM 45479</strain>
    </source>
</reference>
<dbReference type="EMBL" id="QLTT01000003">
    <property type="protein sequence ID" value="RAS66732.1"/>
    <property type="molecule type" value="Genomic_DNA"/>
</dbReference>
<dbReference type="PANTHER" id="PTHR47495">
    <property type="entry name" value="ALDEHYDE DEHYDROGENASE"/>
    <property type="match status" value="1"/>
</dbReference>
<dbReference type="InterPro" id="IPR000674">
    <property type="entry name" value="Ald_Oxase/Xan_DH_a/b"/>
</dbReference>
<proteinExistence type="predicted"/>
<accession>A0ABX9E9A0</accession>
<dbReference type="InterPro" id="IPR052516">
    <property type="entry name" value="N-heterocyclic_Hydroxylase"/>
</dbReference>
<dbReference type="SUPFAM" id="SSF56003">
    <property type="entry name" value="Molybdenum cofactor-binding domain"/>
    <property type="match status" value="2"/>
</dbReference>
<dbReference type="Pfam" id="PF20256">
    <property type="entry name" value="MoCoBD_2"/>
    <property type="match status" value="2"/>
</dbReference>
<comment type="caution">
    <text evidence="2">The sequence shown here is derived from an EMBL/GenBank/DDBJ whole genome shotgun (WGS) entry which is preliminary data.</text>
</comment>
<evidence type="ECO:0000313" key="2">
    <source>
        <dbReference type="EMBL" id="RAS66732.1"/>
    </source>
</evidence>
<dbReference type="RefSeq" id="WP_170166434.1">
    <property type="nucleotide sequence ID" value="NZ_QLTT01000003.1"/>
</dbReference>
<name>A0ABX9E9A0_9PSEU</name>